<dbReference type="InterPro" id="IPR023406">
    <property type="entry name" value="Topo_IA_AS"/>
</dbReference>
<dbReference type="CDD" id="cd03363">
    <property type="entry name" value="TOPRIM_TopoIA_TopoI"/>
    <property type="match status" value="1"/>
</dbReference>
<keyword evidence="9 10" id="KW-0413">Isomerase</keyword>
<evidence type="ECO:0000256" key="10">
    <source>
        <dbReference type="HAMAP-Rule" id="MF_00952"/>
    </source>
</evidence>
<evidence type="ECO:0000259" key="13">
    <source>
        <dbReference type="PROSITE" id="PS52039"/>
    </source>
</evidence>
<dbReference type="InterPro" id="IPR013825">
    <property type="entry name" value="Topo_IA_cen_sub2"/>
</dbReference>
<comment type="subunit">
    <text evidence="10">Monomer.</text>
</comment>
<dbReference type="PANTHER" id="PTHR42785">
    <property type="entry name" value="DNA TOPOISOMERASE, TYPE IA, CORE"/>
    <property type="match status" value="1"/>
</dbReference>
<keyword evidence="4" id="KW-0863">Zinc-finger</keyword>
<evidence type="ECO:0000313" key="15">
    <source>
        <dbReference type="Proteomes" id="UP000006048"/>
    </source>
</evidence>
<dbReference type="EC" id="5.6.2.1" evidence="10"/>
<feature type="site" description="Interaction with DNA" evidence="10">
    <location>
        <position position="50"/>
    </location>
</feature>
<evidence type="ECO:0000256" key="6">
    <source>
        <dbReference type="ARBA" id="ARBA00022842"/>
    </source>
</evidence>
<feature type="compositionally biased region" description="Polar residues" evidence="11">
    <location>
        <begin position="423"/>
        <end position="435"/>
    </location>
</feature>
<dbReference type="OrthoDB" id="9804262at2"/>
<dbReference type="Gene3D" id="1.10.460.10">
    <property type="entry name" value="Topoisomerase I, domain 2"/>
    <property type="match status" value="1"/>
</dbReference>
<keyword evidence="3" id="KW-0479">Metal-binding</keyword>
<dbReference type="InterPro" id="IPR013826">
    <property type="entry name" value="Topo_IA_cen_sub3"/>
</dbReference>
<dbReference type="HOGENOM" id="CLU_002929_4_3_12"/>
<feature type="site" description="Interaction with DNA" evidence="10">
    <location>
        <position position="323"/>
    </location>
</feature>
<dbReference type="InterPro" id="IPR023405">
    <property type="entry name" value="Topo_IA_core_domain"/>
</dbReference>
<feature type="site" description="Interaction with DNA" evidence="10">
    <location>
        <position position="538"/>
    </location>
</feature>
<dbReference type="GO" id="GO:0003677">
    <property type="term" value="F:DNA binding"/>
    <property type="evidence" value="ECO:0007669"/>
    <property type="project" value="UniProtKB-KW"/>
</dbReference>
<gene>
    <name evidence="10" type="primary">topA</name>
    <name evidence="14" type="ordered locus">Turpa_3707</name>
</gene>
<comment type="catalytic activity">
    <reaction evidence="1 10">
        <text>ATP-independent breakage of single-stranded DNA, followed by passage and rejoining.</text>
        <dbReference type="EC" id="5.6.2.1"/>
    </reaction>
</comment>
<dbReference type="InterPro" id="IPR003601">
    <property type="entry name" value="Topo_IA_2"/>
</dbReference>
<dbReference type="SMART" id="SM00436">
    <property type="entry name" value="TOP1Bc"/>
    <property type="match status" value="1"/>
</dbReference>
<evidence type="ECO:0000256" key="8">
    <source>
        <dbReference type="ARBA" id="ARBA00023125"/>
    </source>
</evidence>
<evidence type="ECO:0000256" key="5">
    <source>
        <dbReference type="ARBA" id="ARBA00022833"/>
    </source>
</evidence>
<evidence type="ECO:0000256" key="11">
    <source>
        <dbReference type="SAM" id="MobiDB-lite"/>
    </source>
</evidence>
<dbReference type="InterPro" id="IPR013824">
    <property type="entry name" value="Topo_IA_cen_sub1"/>
</dbReference>
<keyword evidence="5" id="KW-0862">Zinc</keyword>
<proteinExistence type="inferred from homology"/>
<feature type="region of interest" description="Disordered" evidence="11">
    <location>
        <begin position="421"/>
        <end position="451"/>
    </location>
</feature>
<feature type="site" description="Interaction with DNA" evidence="10">
    <location>
        <position position="165"/>
    </location>
</feature>
<dbReference type="InterPro" id="IPR006171">
    <property type="entry name" value="TOPRIM_dom"/>
</dbReference>
<dbReference type="Proteomes" id="UP000006048">
    <property type="component" value="Chromosome"/>
</dbReference>
<sequence length="754" mass="83481">MSEEKKTPVKKKKPAKAAKPALVIVESPAKTKSIGKFLGSKYRVESSKGHLIDLPRSSMGINIQNNFEPLYITIRGKGKTLGELRKAAKNSSQVLLATDPDREGEAISWHLGRALSEVNPKISRIEFNEITKDAVLKAVEHPRDIDMLRVDSQQARRVLDRLVGYEISPVLQKKFGSRRFSAGRVQSAALKILCDREIEIESFIAEEFWEFDAHFSGTNSKPKDKETLFRLAQVDGKKVAVTNKADADALAARAEAAEFKLASRKTSERRIKPLAPYITSRLQQDASTRLGFRAQKTMSIAQSLYEGVELGKEGSQGLITYMRTDSTRISATGLEQARTYIGQAFDAAYLPEAPVQYSKKAENTQDAHEAIRPTDVSRTPESVEKYLDRDQYRLYALIWRRFVASQMTSGVDELVTLEVHGGTKSTPGTRPSEATTELHGGTKSAPGNSDDSLVFRYSSSRQVFPGFRAIYPLGEEKVGYVPTFAEGEALKLVDLIKQQKFTQPPPRYTEASLIKAMEESGIGRPATYVPTIGTLDKRAYIERKGRQLIPTKLGRVVNDIMAAHFPEIVDLKFTANMEEKLDSIAAGENDWRHMLGDFYPNFHTTVERAGDEIADQTHLVRIPLDRDCPKCGNKLMQKLGKNGYFIGCSNFQGGCRFSESIPLGTCPVCGGSVVKKKGKKGRGFFGCANYATTGCEFTMLETPAKRTCPKCDSIMGQKVRKTGITLTCQNPECKHVIEETAEDMPADNTGEGAT</sequence>
<dbReference type="InterPro" id="IPR000380">
    <property type="entry name" value="Topo_IA"/>
</dbReference>
<dbReference type="SMART" id="SM00437">
    <property type="entry name" value="TOP1Ac"/>
    <property type="match status" value="1"/>
</dbReference>
<dbReference type="InterPro" id="IPR013497">
    <property type="entry name" value="Topo_IA_cen"/>
</dbReference>
<accession>I4BAN4</accession>
<dbReference type="PANTHER" id="PTHR42785:SF1">
    <property type="entry name" value="DNA TOPOISOMERASE"/>
    <property type="match status" value="1"/>
</dbReference>
<dbReference type="AlphaFoldDB" id="I4BAN4"/>
<evidence type="ECO:0000259" key="12">
    <source>
        <dbReference type="PROSITE" id="PS50880"/>
    </source>
</evidence>
<dbReference type="InterPro" id="IPR013498">
    <property type="entry name" value="Topo_IA_Znf"/>
</dbReference>
<dbReference type="SMART" id="SM00493">
    <property type="entry name" value="TOPRIM"/>
    <property type="match status" value="1"/>
</dbReference>
<dbReference type="PROSITE" id="PS52039">
    <property type="entry name" value="TOPO_IA_2"/>
    <property type="match status" value="1"/>
</dbReference>
<dbReference type="STRING" id="869212.Turpa_3707"/>
<feature type="site" description="Interaction with DNA" evidence="10">
    <location>
        <position position="157"/>
    </location>
</feature>
<feature type="active site" description="O-(5'-phospho-DNA)-tyrosine intermediate" evidence="10">
    <location>
        <position position="321"/>
    </location>
</feature>
<dbReference type="Gene3D" id="3.30.65.10">
    <property type="entry name" value="Bacterial Topoisomerase I, domain 1"/>
    <property type="match status" value="1"/>
</dbReference>
<comment type="function">
    <text evidence="10">Releases the supercoiling and torsional tension of DNA, which is introduced during the DNA replication and transcription, by transiently cleaving and rejoining one strand of the DNA duplex. Introduces a single-strand break via transesterification at a target site in duplex DNA. The scissile phosphodiester is attacked by the catalytic tyrosine of the enzyme, resulting in the formation of a DNA-(5'-phosphotyrosyl)-enzyme intermediate and the expulsion of a 3'-OH DNA strand. The free DNA strand then undergoes passage around the unbroken strand, thus removing DNA supercoils. Finally, in the religation step, the DNA 3'-OH attacks the covalent intermediate to expel the active-site tyrosine and restore the DNA phosphodiester backbone.</text>
</comment>
<dbReference type="GO" id="GO:0008270">
    <property type="term" value="F:zinc ion binding"/>
    <property type="evidence" value="ECO:0007669"/>
    <property type="project" value="UniProtKB-KW"/>
</dbReference>
<dbReference type="GO" id="GO:0005694">
    <property type="term" value="C:chromosome"/>
    <property type="evidence" value="ECO:0007669"/>
    <property type="project" value="InterPro"/>
</dbReference>
<organism evidence="14 15">
    <name type="scientific">Turneriella parva (strain ATCC BAA-1111 / DSM 21527 / NCTC 11395 / H)</name>
    <name type="common">Leptospira parva</name>
    <dbReference type="NCBI Taxonomy" id="869212"/>
    <lineage>
        <taxon>Bacteria</taxon>
        <taxon>Pseudomonadati</taxon>
        <taxon>Spirochaetota</taxon>
        <taxon>Spirochaetia</taxon>
        <taxon>Leptospirales</taxon>
        <taxon>Leptospiraceae</taxon>
        <taxon>Turneriella</taxon>
    </lineage>
</organism>
<dbReference type="Pfam" id="PF01131">
    <property type="entry name" value="Topoisom_bac"/>
    <property type="match status" value="1"/>
</dbReference>
<dbReference type="InterPro" id="IPR028612">
    <property type="entry name" value="Topoisom_1_IA"/>
</dbReference>
<dbReference type="SUPFAM" id="SSF56712">
    <property type="entry name" value="Prokaryotic type I DNA topoisomerase"/>
    <property type="match status" value="1"/>
</dbReference>
<dbReference type="GO" id="GO:0006265">
    <property type="term" value="P:DNA topological change"/>
    <property type="evidence" value="ECO:0007669"/>
    <property type="project" value="UniProtKB-UniRule"/>
</dbReference>
<evidence type="ECO:0000256" key="1">
    <source>
        <dbReference type="ARBA" id="ARBA00000213"/>
    </source>
</evidence>
<comment type="caution">
    <text evidence="10">Lacks conserved residue(s) required for the propagation of feature annotation.</text>
</comment>
<keyword evidence="6" id="KW-0460">Magnesium</keyword>
<dbReference type="InterPro" id="IPR003602">
    <property type="entry name" value="Topo_IA_DNA-bd_dom"/>
</dbReference>
<evidence type="ECO:0000256" key="4">
    <source>
        <dbReference type="ARBA" id="ARBA00022771"/>
    </source>
</evidence>
<dbReference type="EMBL" id="CP002959">
    <property type="protein sequence ID" value="AFM14341.1"/>
    <property type="molecule type" value="Genomic_DNA"/>
</dbReference>
<dbReference type="InterPro" id="IPR005733">
    <property type="entry name" value="TopoI_bac-type"/>
</dbReference>
<dbReference type="PROSITE" id="PS50880">
    <property type="entry name" value="TOPRIM"/>
    <property type="match status" value="1"/>
</dbReference>
<dbReference type="NCBIfam" id="TIGR01051">
    <property type="entry name" value="topA_bact"/>
    <property type="match status" value="1"/>
</dbReference>
<dbReference type="Gene3D" id="1.10.290.10">
    <property type="entry name" value="Topoisomerase I, domain 4"/>
    <property type="match status" value="1"/>
</dbReference>
<evidence type="ECO:0000313" key="14">
    <source>
        <dbReference type="EMBL" id="AFM14341.1"/>
    </source>
</evidence>
<keyword evidence="7 10" id="KW-0799">Topoisomerase</keyword>
<name>I4BAN4_TURPD</name>
<feature type="region of interest" description="Interaction with DNA" evidence="10">
    <location>
        <begin position="181"/>
        <end position="186"/>
    </location>
</feature>
<dbReference type="Gene3D" id="3.40.50.140">
    <property type="match status" value="1"/>
</dbReference>
<feature type="site" description="Interaction with DNA" evidence="10">
    <location>
        <position position="156"/>
    </location>
</feature>
<dbReference type="InterPro" id="IPR034149">
    <property type="entry name" value="TOPRIM_TopoI"/>
</dbReference>
<dbReference type="RefSeq" id="WP_014804818.1">
    <property type="nucleotide sequence ID" value="NC_018020.1"/>
</dbReference>
<dbReference type="PROSITE" id="PS00396">
    <property type="entry name" value="TOPO_IA_1"/>
    <property type="match status" value="1"/>
</dbReference>
<keyword evidence="8 10" id="KW-0238">DNA-binding</keyword>
<dbReference type="Pfam" id="PF01396">
    <property type="entry name" value="Zn_ribbon_Top1"/>
    <property type="match status" value="3"/>
</dbReference>
<protein>
    <recommendedName>
        <fullName evidence="10">DNA topoisomerase 1</fullName>
        <ecNumber evidence="10">5.6.2.1</ecNumber>
    </recommendedName>
    <alternativeName>
        <fullName evidence="10">DNA topoisomerase I</fullName>
    </alternativeName>
</protein>
<dbReference type="Pfam" id="PF01751">
    <property type="entry name" value="Toprim"/>
    <property type="match status" value="1"/>
</dbReference>
<feature type="site" description="Interaction with DNA" evidence="10">
    <location>
        <position position="160"/>
    </location>
</feature>
<feature type="domain" description="Toprim" evidence="12">
    <location>
        <begin position="20"/>
        <end position="130"/>
    </location>
</feature>
<dbReference type="GO" id="GO:0003917">
    <property type="term" value="F:DNA topoisomerase type I (single strand cut, ATP-independent) activity"/>
    <property type="evidence" value="ECO:0007669"/>
    <property type="project" value="UniProtKB-UniRule"/>
</dbReference>
<dbReference type="Gene3D" id="2.70.20.10">
    <property type="entry name" value="Topoisomerase I, domain 3"/>
    <property type="match status" value="1"/>
</dbReference>
<evidence type="ECO:0000256" key="2">
    <source>
        <dbReference type="ARBA" id="ARBA00009446"/>
    </source>
</evidence>
<dbReference type="PATRIC" id="fig|869212.3.peg.3732"/>
<dbReference type="HAMAP" id="MF_00952">
    <property type="entry name" value="Topoisom_1_prok"/>
    <property type="match status" value="1"/>
</dbReference>
<evidence type="ECO:0000256" key="9">
    <source>
        <dbReference type="ARBA" id="ARBA00023235"/>
    </source>
</evidence>
<evidence type="ECO:0000256" key="7">
    <source>
        <dbReference type="ARBA" id="ARBA00023029"/>
    </source>
</evidence>
<reference evidence="14 15" key="1">
    <citation type="submission" date="2012-06" db="EMBL/GenBank/DDBJ databases">
        <title>The complete chromosome of genome of Turneriella parva DSM 21527.</title>
        <authorList>
            <consortium name="US DOE Joint Genome Institute (JGI-PGF)"/>
            <person name="Lucas S."/>
            <person name="Han J."/>
            <person name="Lapidus A."/>
            <person name="Bruce D."/>
            <person name="Goodwin L."/>
            <person name="Pitluck S."/>
            <person name="Peters L."/>
            <person name="Kyrpides N."/>
            <person name="Mavromatis K."/>
            <person name="Ivanova N."/>
            <person name="Mikhailova N."/>
            <person name="Chertkov O."/>
            <person name="Detter J.C."/>
            <person name="Tapia R."/>
            <person name="Han C."/>
            <person name="Land M."/>
            <person name="Hauser L."/>
            <person name="Markowitz V."/>
            <person name="Cheng J.-F."/>
            <person name="Hugenholtz P."/>
            <person name="Woyke T."/>
            <person name="Wu D."/>
            <person name="Gronow S."/>
            <person name="Wellnitz S."/>
            <person name="Brambilla E."/>
            <person name="Klenk H.-P."/>
            <person name="Eisen J.A."/>
        </authorList>
    </citation>
    <scope>NUCLEOTIDE SEQUENCE [LARGE SCALE GENOMIC DNA]</scope>
    <source>
        <strain evidence="15">ATCC BAA-1111 / DSM 21527 / NCTC 11395 / H</strain>
    </source>
</reference>
<comment type="similarity">
    <text evidence="2 10">Belongs to the type IA topoisomerase family.</text>
</comment>
<evidence type="ECO:0000256" key="3">
    <source>
        <dbReference type="ARBA" id="ARBA00022723"/>
    </source>
</evidence>
<dbReference type="CDD" id="cd00186">
    <property type="entry name" value="TOP1Ac"/>
    <property type="match status" value="1"/>
</dbReference>
<feature type="domain" description="Topo IA-type catalytic" evidence="13">
    <location>
        <begin position="146"/>
        <end position="606"/>
    </location>
</feature>
<keyword evidence="15" id="KW-1185">Reference proteome</keyword>
<dbReference type="PRINTS" id="PR00417">
    <property type="entry name" value="PRTPISMRASEI"/>
</dbReference>
<dbReference type="KEGG" id="tpx:Turpa_3707"/>